<accession>A0A0G1M7E4</accession>
<dbReference type="AlphaFoldDB" id="A0A0G1M7E4"/>
<keyword evidence="1" id="KW-0812">Transmembrane</keyword>
<keyword evidence="1" id="KW-0472">Membrane</keyword>
<evidence type="ECO:0000313" key="2">
    <source>
        <dbReference type="EMBL" id="KKT67844.1"/>
    </source>
</evidence>
<proteinExistence type="predicted"/>
<organism evidence="2 3">
    <name type="scientific">Candidatus Curtissbacteria bacterium GW2011_GWC1_44_33</name>
    <dbReference type="NCBI Taxonomy" id="1618413"/>
    <lineage>
        <taxon>Bacteria</taxon>
        <taxon>Candidatus Curtissiibacteriota</taxon>
    </lineage>
</organism>
<dbReference type="Proteomes" id="UP000033901">
    <property type="component" value="Unassembled WGS sequence"/>
</dbReference>
<comment type="caution">
    <text evidence="2">The sequence shown here is derived from an EMBL/GenBank/DDBJ whole genome shotgun (WGS) entry which is preliminary data.</text>
</comment>
<evidence type="ECO:0000256" key="1">
    <source>
        <dbReference type="SAM" id="Phobius"/>
    </source>
</evidence>
<feature type="transmembrane region" description="Helical" evidence="1">
    <location>
        <begin position="20"/>
        <end position="39"/>
    </location>
</feature>
<reference evidence="2 3" key="1">
    <citation type="journal article" date="2015" name="Nature">
        <title>rRNA introns, odd ribosomes, and small enigmatic genomes across a large radiation of phyla.</title>
        <authorList>
            <person name="Brown C.T."/>
            <person name="Hug L.A."/>
            <person name="Thomas B.C."/>
            <person name="Sharon I."/>
            <person name="Castelle C.J."/>
            <person name="Singh A."/>
            <person name="Wilkins M.J."/>
            <person name="Williams K.H."/>
            <person name="Banfield J.F."/>
        </authorList>
    </citation>
    <scope>NUCLEOTIDE SEQUENCE [LARGE SCALE GENOMIC DNA]</scope>
</reference>
<evidence type="ECO:0008006" key="4">
    <source>
        <dbReference type="Google" id="ProtNLM"/>
    </source>
</evidence>
<dbReference type="EMBL" id="LCIZ01000001">
    <property type="protein sequence ID" value="KKT67844.1"/>
    <property type="molecule type" value="Genomic_DNA"/>
</dbReference>
<protein>
    <recommendedName>
        <fullName evidence="4">Type 4 fimbrial biogenesis protein PilX N-terminal domain-containing protein</fullName>
    </recommendedName>
</protein>
<sequence length="306" mass="32030">MRYLPKSQSGQVPRLDSGQALLLVLLSMAVVLTIVLSILSRTITDIAVTTREEEALRAFSAAEAGVEQALIVGTDIGTTTIGDAAFSADVSGFASGTQEFANPVALASGESLLFWFVAHDADGNLVCNAQYPCFTGSQFRICWGKPGTPSGDATTPAVEISTFYAFTPGNLGTMRIARATADPNATRRSTNNFSANDAGTCTTGNESFAFQKTVDLAALSVPAGSYGVQNGLQFAKVRIFYNTDIAHEAGINVNFAGNSLLPSQGIRIESSGTSGEANRKIDVFQGYGEPPPVFDAAVFSIGGLTK</sequence>
<evidence type="ECO:0000313" key="3">
    <source>
        <dbReference type="Proteomes" id="UP000033901"/>
    </source>
</evidence>
<gene>
    <name evidence="2" type="ORF">UW61_C0001G0003</name>
</gene>
<keyword evidence="1" id="KW-1133">Transmembrane helix</keyword>
<name>A0A0G1M7E4_9BACT</name>